<evidence type="ECO:0000259" key="3">
    <source>
        <dbReference type="Pfam" id="PF14607"/>
    </source>
</evidence>
<organism evidence="4 5">
    <name type="scientific">Rufibacter sediminis</name>
    <dbReference type="NCBI Taxonomy" id="2762756"/>
    <lineage>
        <taxon>Bacteria</taxon>
        <taxon>Pseudomonadati</taxon>
        <taxon>Bacteroidota</taxon>
        <taxon>Cytophagia</taxon>
        <taxon>Cytophagales</taxon>
        <taxon>Hymenobacteraceae</taxon>
        <taxon>Rufibacter</taxon>
    </lineage>
</organism>
<dbReference type="Gene3D" id="2.60.120.260">
    <property type="entry name" value="Galactose-binding domain-like"/>
    <property type="match status" value="1"/>
</dbReference>
<dbReference type="RefSeq" id="WP_186634411.1">
    <property type="nucleotide sequence ID" value="NZ_JACOAF010000017.1"/>
</dbReference>
<name>A0ABR6VRI6_9BACT</name>
<comment type="caution">
    <text evidence="4">The sequence shown here is derived from an EMBL/GenBank/DDBJ whole genome shotgun (WGS) entry which is preliminary data.</text>
</comment>
<sequence length="368" mass="41352">MMLRFSYLFLMFMACVLLGRPDAVAQDSTGVKYTYVNARDLSVLGQSATVRDSGFHRIDAAERPKLPNAVARLATNSAGISVSFQTNSKSIKLRWRLAKYNTLWNMTPAAVNGLDLYAWNGKEWQYAATARPAKEQNDVLVLSNLDGQLRHYRVHLPLYAAAEEVYVGVEAGSTLQKADARFLPTQKVVIYGSSITQGASASRPGMAYPAILSRQLNLDIYNLGFSGSGKMEMALAEVLGQMDADVYVLDCVSNPSPEQIRERAVPFIKRLRELKPHTPILMVESFFRESTPWDQEKKKFDNGQNEEFRKAYEQLKQEKYKNLHYLSAKDLPTYDHEGTIDGSHLSDLGFTRVAPFVGKKLKKILPKK</sequence>
<accession>A0ABR6VRI6</accession>
<keyword evidence="1" id="KW-0732">Signal</keyword>
<feature type="domain" description="SGNH hydrolase-type esterase N-terminal" evidence="3">
    <location>
        <begin position="34"/>
        <end position="174"/>
    </location>
</feature>
<dbReference type="PANTHER" id="PTHR30383">
    <property type="entry name" value="THIOESTERASE 1/PROTEASE 1/LYSOPHOSPHOLIPASE L1"/>
    <property type="match status" value="1"/>
</dbReference>
<evidence type="ECO:0000256" key="1">
    <source>
        <dbReference type="SAM" id="SignalP"/>
    </source>
</evidence>
<evidence type="ECO:0000259" key="2">
    <source>
        <dbReference type="Pfam" id="PF14606"/>
    </source>
</evidence>
<evidence type="ECO:0000313" key="4">
    <source>
        <dbReference type="EMBL" id="MBC3539196.1"/>
    </source>
</evidence>
<dbReference type="PANTHER" id="PTHR30383:SF29">
    <property type="entry name" value="SGNH HYDROLASE-TYPE ESTERASE DOMAIN-CONTAINING PROTEIN"/>
    <property type="match status" value="1"/>
</dbReference>
<dbReference type="Gene3D" id="3.40.50.1110">
    <property type="entry name" value="SGNH hydrolase"/>
    <property type="match status" value="1"/>
</dbReference>
<gene>
    <name evidence="4" type="ORF">H7U12_05855</name>
</gene>
<dbReference type="EMBL" id="JACOAF010000017">
    <property type="protein sequence ID" value="MBC3539196.1"/>
    <property type="molecule type" value="Genomic_DNA"/>
</dbReference>
<keyword evidence="4" id="KW-0378">Hydrolase</keyword>
<keyword evidence="5" id="KW-1185">Reference proteome</keyword>
<feature type="signal peptide" evidence="1">
    <location>
        <begin position="1"/>
        <end position="25"/>
    </location>
</feature>
<dbReference type="PROSITE" id="PS51257">
    <property type="entry name" value="PROKAR_LIPOPROTEIN"/>
    <property type="match status" value="1"/>
</dbReference>
<dbReference type="InterPro" id="IPR032740">
    <property type="entry name" value="GxDLY"/>
</dbReference>
<reference evidence="4 5" key="1">
    <citation type="journal article" date="2019" name="Int. J. Syst. Evol. Microbiol.">
        <title>Rufibacter sediminis sp. nov., isolated from freshwater lake sediment.</title>
        <authorList>
            <person name="Qu J.H."/>
            <person name="Zhang L.J."/>
            <person name="Fu Y.H."/>
            <person name="Li H.F."/>
        </authorList>
    </citation>
    <scope>NUCLEOTIDE SEQUENCE [LARGE SCALE GENOMIC DNA]</scope>
    <source>
        <strain evidence="4 5">H-1</strain>
    </source>
</reference>
<dbReference type="Proteomes" id="UP000659698">
    <property type="component" value="Unassembled WGS sequence"/>
</dbReference>
<dbReference type="InterPro" id="IPR013830">
    <property type="entry name" value="SGNH_hydro"/>
</dbReference>
<protein>
    <submittedName>
        <fullName evidence="4">SGNH/GDSL hydrolase family protein</fullName>
    </submittedName>
</protein>
<dbReference type="Pfam" id="PF14606">
    <property type="entry name" value="Lipase_GDSL_3"/>
    <property type="match status" value="1"/>
</dbReference>
<evidence type="ECO:0000313" key="5">
    <source>
        <dbReference type="Proteomes" id="UP000659698"/>
    </source>
</evidence>
<dbReference type="Pfam" id="PF14607">
    <property type="entry name" value="GxDLY"/>
    <property type="match status" value="1"/>
</dbReference>
<dbReference type="GO" id="GO:0016787">
    <property type="term" value="F:hydrolase activity"/>
    <property type="evidence" value="ECO:0007669"/>
    <property type="project" value="UniProtKB-KW"/>
</dbReference>
<dbReference type="InterPro" id="IPR051532">
    <property type="entry name" value="Ester_Hydrolysis_Enzymes"/>
</dbReference>
<feature type="chain" id="PRO_5046345526" evidence="1">
    <location>
        <begin position="26"/>
        <end position="368"/>
    </location>
</feature>
<dbReference type="InterPro" id="IPR036514">
    <property type="entry name" value="SGNH_hydro_sf"/>
</dbReference>
<dbReference type="SUPFAM" id="SSF52266">
    <property type="entry name" value="SGNH hydrolase"/>
    <property type="match status" value="1"/>
</dbReference>
<proteinExistence type="predicted"/>
<feature type="domain" description="SGNH hydrolase-type esterase" evidence="2">
    <location>
        <begin position="186"/>
        <end position="361"/>
    </location>
</feature>